<sequence length="505" mass="53514">MSAAHGAIPGALAGPWMLDGRDAIYGMVAGVSNAIPVGVLRGTGTVSVADKGAIGDGASHPLSEVFPTLDAARKMYPFAATLRMEIDEAAIRLAILEAEAARPKKAVYLPGGRRYRVGGTLTLDQVSMFSDAVGTTLVCADLGPGRPCVELTGDSNRMNVRPYLRDLTIEGPGRPARVGESPAECDGVRIGRPGTKTAPQLERVFVSGFRNGIVIDQDDGHIMMYSVAATDNYYGLHLVRTNGDTKMLNCQFGGNRFAGIGCRPDAGLGGGFACYQTTFGFQPYGIYQEPGPGRNNLLTDGIIHGRFEALGNGAIVSDATASGENPMVSGIRIVGTGFNWDDSFRIASRPRDYCLKLPFVQGINTIEMDNFPFTPGAKGMIHAGDGQGRFRLIFSGRAKPEPDWKLVAGNDYTEGLTRVSVRDTVNTVELAVPAGARSASTRVQTNCYAASSRGINPQATPMGDPGGSWWIATAEQGAFTELTVRLSAPAPSGGVRFRILVTDKD</sequence>
<keyword evidence="3" id="KW-1185">Reference proteome</keyword>
<dbReference type="InterPro" id="IPR012334">
    <property type="entry name" value="Pectin_lyas_fold"/>
</dbReference>
<organism evidence="2 3">
    <name type="scientific">Skermanella cutis</name>
    <dbReference type="NCBI Taxonomy" id="2775420"/>
    <lineage>
        <taxon>Bacteria</taxon>
        <taxon>Pseudomonadati</taxon>
        <taxon>Pseudomonadota</taxon>
        <taxon>Alphaproteobacteria</taxon>
        <taxon>Rhodospirillales</taxon>
        <taxon>Azospirillaceae</taxon>
        <taxon>Skermanella</taxon>
    </lineage>
</organism>
<dbReference type="Gene3D" id="2.160.20.10">
    <property type="entry name" value="Single-stranded right-handed beta-helix, Pectin lyase-like"/>
    <property type="match status" value="1"/>
</dbReference>
<evidence type="ECO:0000313" key="3">
    <source>
        <dbReference type="Proteomes" id="UP000595197"/>
    </source>
</evidence>
<gene>
    <name evidence="2" type="ORF">IGS68_33165</name>
</gene>
<dbReference type="RefSeq" id="WP_201083069.1">
    <property type="nucleotide sequence ID" value="NZ_CP067422.1"/>
</dbReference>
<feature type="region of interest" description="Disordered" evidence="1">
    <location>
        <begin position="171"/>
        <end position="192"/>
    </location>
</feature>
<geneLocation type="plasmid" evidence="2 3">
    <name>pTT6-2</name>
</geneLocation>
<evidence type="ECO:0000313" key="2">
    <source>
        <dbReference type="EMBL" id="QQP93474.1"/>
    </source>
</evidence>
<evidence type="ECO:0000256" key="1">
    <source>
        <dbReference type="SAM" id="MobiDB-lite"/>
    </source>
</evidence>
<dbReference type="SUPFAM" id="SSF51126">
    <property type="entry name" value="Pectin lyase-like"/>
    <property type="match status" value="1"/>
</dbReference>
<reference evidence="2" key="1">
    <citation type="submission" date="2021-02" db="EMBL/GenBank/DDBJ databases">
        <title>Skermanella TT6 skin isolate.</title>
        <authorList>
            <person name="Lee K."/>
            <person name="Ganzorig M."/>
        </authorList>
    </citation>
    <scope>NUCLEOTIDE SEQUENCE</scope>
    <source>
        <strain evidence="2">TT6</strain>
    </source>
</reference>
<proteinExistence type="predicted"/>
<accession>A0ABX7BHC0</accession>
<dbReference type="InterPro" id="IPR011050">
    <property type="entry name" value="Pectin_lyase_fold/virulence"/>
</dbReference>
<dbReference type="EMBL" id="CP067422">
    <property type="protein sequence ID" value="QQP93474.1"/>
    <property type="molecule type" value="Genomic_DNA"/>
</dbReference>
<dbReference type="Proteomes" id="UP000595197">
    <property type="component" value="Plasmid pTT6-2"/>
</dbReference>
<protein>
    <submittedName>
        <fullName evidence="2">Uncharacterized protein</fullName>
    </submittedName>
</protein>
<keyword evidence="2" id="KW-0614">Plasmid</keyword>
<name>A0ABX7BHC0_9PROT</name>